<reference evidence="1" key="2">
    <citation type="journal article" date="2015" name="Fish Shellfish Immunol.">
        <title>Early steps in the European eel (Anguilla anguilla)-Vibrio vulnificus interaction in the gills: Role of the RtxA13 toxin.</title>
        <authorList>
            <person name="Callol A."/>
            <person name="Pajuelo D."/>
            <person name="Ebbesson L."/>
            <person name="Teles M."/>
            <person name="MacKenzie S."/>
            <person name="Amaro C."/>
        </authorList>
    </citation>
    <scope>NUCLEOTIDE SEQUENCE</scope>
</reference>
<reference evidence="1" key="1">
    <citation type="submission" date="2014-11" db="EMBL/GenBank/DDBJ databases">
        <authorList>
            <person name="Amaro Gonzalez C."/>
        </authorList>
    </citation>
    <scope>NUCLEOTIDE SEQUENCE</scope>
</reference>
<accession>A0A0E9TW44</accession>
<protein>
    <submittedName>
        <fullName evidence="1">Uncharacterized protein</fullName>
    </submittedName>
</protein>
<evidence type="ECO:0000313" key="1">
    <source>
        <dbReference type="EMBL" id="JAH56948.1"/>
    </source>
</evidence>
<organism evidence="1">
    <name type="scientific">Anguilla anguilla</name>
    <name type="common">European freshwater eel</name>
    <name type="synonym">Muraena anguilla</name>
    <dbReference type="NCBI Taxonomy" id="7936"/>
    <lineage>
        <taxon>Eukaryota</taxon>
        <taxon>Metazoa</taxon>
        <taxon>Chordata</taxon>
        <taxon>Craniata</taxon>
        <taxon>Vertebrata</taxon>
        <taxon>Euteleostomi</taxon>
        <taxon>Actinopterygii</taxon>
        <taxon>Neopterygii</taxon>
        <taxon>Teleostei</taxon>
        <taxon>Anguilliformes</taxon>
        <taxon>Anguillidae</taxon>
        <taxon>Anguilla</taxon>
    </lineage>
</organism>
<name>A0A0E9TW44_ANGAN</name>
<dbReference type="EMBL" id="GBXM01051629">
    <property type="protein sequence ID" value="JAH56948.1"/>
    <property type="molecule type" value="Transcribed_RNA"/>
</dbReference>
<dbReference type="AlphaFoldDB" id="A0A0E9TW44"/>
<sequence length="30" mass="3682">MLHSFCKNVYLNYNIYSFNKRFCTLSKIFS</sequence>
<proteinExistence type="predicted"/>